<keyword evidence="4" id="KW-1185">Reference proteome</keyword>
<evidence type="ECO:0000313" key="2">
    <source>
        <dbReference type="EMBL" id="QQB83787.1"/>
    </source>
</evidence>
<evidence type="ECO:0008006" key="5">
    <source>
        <dbReference type="Google" id="ProtNLM"/>
    </source>
</evidence>
<dbReference type="EMBL" id="CP066023">
    <property type="protein sequence ID" value="QQB83787.1"/>
    <property type="molecule type" value="Genomic_DNA"/>
</dbReference>
<dbReference type="RefSeq" id="WP_197915317.1">
    <property type="nucleotide sequence ID" value="NZ_CP065628.1"/>
</dbReference>
<proteinExistence type="predicted"/>
<accession>A0AB37GGP1</accession>
<protein>
    <recommendedName>
        <fullName evidence="5">Minor tail protein</fullName>
    </recommendedName>
</protein>
<organism evidence="1 3">
    <name type="scientific">Corynebacterium amycolatum</name>
    <dbReference type="NCBI Taxonomy" id="43765"/>
    <lineage>
        <taxon>Bacteria</taxon>
        <taxon>Bacillati</taxon>
        <taxon>Actinomycetota</taxon>
        <taxon>Actinomycetes</taxon>
        <taxon>Mycobacteriales</taxon>
        <taxon>Corynebacteriaceae</taxon>
        <taxon>Corynebacterium</taxon>
    </lineage>
</organism>
<reference evidence="3 4" key="1">
    <citation type="submission" date="2020-12" db="EMBL/GenBank/DDBJ databases">
        <title>FDA dAtabase for Regulatory Grade micrObial Sequences (FDA-ARGOS): Supporting development and validation of Infectious Disease Dx tests.</title>
        <authorList>
            <person name="Sproer C."/>
            <person name="Gronow S."/>
            <person name="Severitt S."/>
            <person name="Schroder I."/>
            <person name="Tallon L."/>
            <person name="Sadzewicz L."/>
            <person name="Zhao X."/>
            <person name="Boylan J."/>
            <person name="Ott S."/>
            <person name="Bowen H."/>
            <person name="Vavikolanu K."/>
            <person name="Mehta A."/>
            <person name="Aluvathingal J."/>
            <person name="Nadendla S."/>
            <person name="Lowell S."/>
            <person name="Myers T."/>
            <person name="Yan Y."/>
            <person name="Sichtig H."/>
        </authorList>
    </citation>
    <scope>NUCLEOTIDE SEQUENCE [LARGE SCALE GENOMIC DNA]</scope>
    <source>
        <strain evidence="1 3">FDAARGOS_938</strain>
        <strain evidence="2 4">FDAARGOS_991</strain>
    </source>
</reference>
<sequence>MSVYGRHKITVNVIGVNGMKFCISGDKAGDMGIWLMDEHVGLLDTPVETIWSSSAAQVGATFNALRFQAREVTLPVVILDSPTRPWQRADSLWRKAWSYTEDAQIEIISSSGRRVLSCRLSATPEVELGKGGQFKGSARMLMHLKAGDPMWYDEDVTDVWRFDGIRWNGNVTVTNPTDQPMWLRWTLTGPASMILPDFSWETREGYPGFEHQRRLITLPFQPYGVDVAVDTDPEVEQIVSLQRPSWGAKMNGQFFCYPVPPWTAETELPVFVNPLPWTNDIWRALQIPFAIPTDALAKTAEILTKIMTPLDIGEPGMLGIDQLAEYVDQALQEMFQFFRDTDKDGDGQTDAYAWVQEASKKLTKKTIGQLFEKSVGYTAGQLFTLPGAAVQVRQVRRWSRPYGLE</sequence>
<name>A0AB37GGP1_CORAY</name>
<dbReference type="Proteomes" id="UP000594774">
    <property type="component" value="Chromosome"/>
</dbReference>
<evidence type="ECO:0000313" key="1">
    <source>
        <dbReference type="EMBL" id="QPR31910.1"/>
    </source>
</evidence>
<dbReference type="AlphaFoldDB" id="A0AB37GGP1"/>
<evidence type="ECO:0000313" key="3">
    <source>
        <dbReference type="Proteomes" id="UP000594774"/>
    </source>
</evidence>
<dbReference type="Proteomes" id="UP000595198">
    <property type="component" value="Chromosome"/>
</dbReference>
<evidence type="ECO:0000313" key="4">
    <source>
        <dbReference type="Proteomes" id="UP000595198"/>
    </source>
</evidence>
<gene>
    <name evidence="1" type="ORF">I6G95_05740</name>
    <name evidence="2" type="ORF">I6H48_06310</name>
</gene>
<dbReference type="EMBL" id="CP065628">
    <property type="protein sequence ID" value="QPR31910.1"/>
    <property type="molecule type" value="Genomic_DNA"/>
</dbReference>